<dbReference type="Pfam" id="PF26129">
    <property type="entry name" value="Vwde"/>
    <property type="match status" value="1"/>
</dbReference>
<evidence type="ECO:0000256" key="3">
    <source>
        <dbReference type="ARBA" id="ARBA00023180"/>
    </source>
</evidence>
<dbReference type="InterPro" id="IPR050969">
    <property type="entry name" value="Dev_Signal_Modulators"/>
</dbReference>
<gene>
    <name evidence="10" type="primary">LOC111101716</name>
</gene>
<evidence type="ECO:0000256" key="6">
    <source>
        <dbReference type="SAM" id="Phobius"/>
    </source>
</evidence>
<dbReference type="PROSITE" id="PS50026">
    <property type="entry name" value="EGF_3"/>
    <property type="match status" value="1"/>
</dbReference>
<evidence type="ECO:0000256" key="1">
    <source>
        <dbReference type="ARBA" id="ARBA00022729"/>
    </source>
</evidence>
<keyword evidence="2 4" id="KW-1015">Disulfide bond</keyword>
<dbReference type="InterPro" id="IPR001846">
    <property type="entry name" value="VWF_type-D"/>
</dbReference>
<dbReference type="PROSITE" id="PS51233">
    <property type="entry name" value="VWFD"/>
    <property type="match status" value="1"/>
</dbReference>
<dbReference type="KEGG" id="cvn:111101716"/>
<reference evidence="10" key="1">
    <citation type="submission" date="2025-08" db="UniProtKB">
        <authorList>
            <consortium name="RefSeq"/>
        </authorList>
    </citation>
    <scope>IDENTIFICATION</scope>
    <source>
        <tissue evidence="10">Whole sample</tissue>
    </source>
</reference>
<keyword evidence="1" id="KW-0732">Signal</keyword>
<feature type="disulfide bond" evidence="4">
    <location>
        <begin position="771"/>
        <end position="781"/>
    </location>
</feature>
<sequence>MRIGYSAVYTCILVILMYGVHISVLQDPCHDQNVVELNDMAKRSPSYAMDSTPLCDRYITGTWYKTSDHVMTTSPPSLAYCGTLYPVWLNDVGPLPSNGLTKTLTACQVGFSDQCARPYDIKVKNCSSFLIYELKPLDACNSAYCFELPDVCINETVTSVRVSFHNVTWKTEAHPNIAGMIRHDPFINLLCSFTPSANDMLLYHIDWYVDNDIVIKGQIVDKNSLHDAILSAEDMLKAGKKMNSWIHCVVGIKKSRHKLPCASKSSKLFFAGFEILNQTLTIKRKGHESLMICPTIPFASETLELNQNQQDPSNLDIQLSFPGSTCEGRARTCTVSINSYKHEDRHMYEDSGNWKKIYKLEVLNTDDENYYIQNNKLVLRLETNSPLGEGAKIFGDVKFADVHINVVEDQEAWKGKRCSSYADPHQSTFDGLAYECQSSGCIIGWTYVFYRNENHLQEIQVRHGSCWGAPRCVCAVAARAGQDVFTIDACNEVPYFNFPICNENSLKVIKESDKTYKIIFPTGTFAKIMLHYHGFWLINLEVYPTVADVSRTSGLCGFLDNDKTNDFKRRDGTQDSIHSMPPDPFSLSWRLPTRSIEDLLAYSQSIYDQLTPLSSYFHKLCTCDEEQLRCSYKQHNQCKTKDRGKEYQCVLHSSSRRKRNSLHLTHLPETHRTSRDLSRIKRRIYTSNEAFNICNEAFQQSSYYGTCIQVVPNFSNETLVNCIIDIVMTGDHNLTQLHLETALEQCQAYILLNSTLRSEHPDVTTLIMDLCPNNCSNRGSCSTGNCTCDSGYGGSDCSFDVTSPPTITRLSGNGVCDKSTEICDDITLYGQYFVENMGTTCYVTRNEFRESQSDTEISTSSYTVKLEERTLSEGYVNLRYGTDKSWITTFHFNMSNDDMRFSELYTVYVYQSKCQTFNNNSGEISFTLQSGYCYIDGKCFTSGASKNNDSCLQCKPNFNAFNWTDCSEEDTSLAMTKSSSLSSTTSFPQPSSTTPKSLLTTTISTEPDGVTRISESSSTANESATMIHICIITGIAGIALVASLIYVIVIVYKIKTKLTIRKYDQQIWW</sequence>
<dbReference type="GeneID" id="111101716"/>
<evidence type="ECO:0000313" key="10">
    <source>
        <dbReference type="RefSeq" id="XP_022290011.1"/>
    </source>
</evidence>
<dbReference type="InterPro" id="IPR058727">
    <property type="entry name" value="Helical_Vwde"/>
</dbReference>
<dbReference type="InterPro" id="IPR000742">
    <property type="entry name" value="EGF"/>
</dbReference>
<dbReference type="RefSeq" id="XP_022290011.1">
    <property type="nucleotide sequence ID" value="XM_022434303.1"/>
</dbReference>
<evidence type="ECO:0000256" key="5">
    <source>
        <dbReference type="SAM" id="MobiDB-lite"/>
    </source>
</evidence>
<comment type="caution">
    <text evidence="4">Lacks conserved residue(s) required for the propagation of feature annotation.</text>
</comment>
<evidence type="ECO:0000259" key="7">
    <source>
        <dbReference type="PROSITE" id="PS50026"/>
    </source>
</evidence>
<feature type="region of interest" description="Disordered" evidence="5">
    <location>
        <begin position="980"/>
        <end position="1001"/>
    </location>
</feature>
<dbReference type="Pfam" id="PF00094">
    <property type="entry name" value="VWD"/>
    <property type="match status" value="1"/>
</dbReference>
<evidence type="ECO:0000313" key="9">
    <source>
        <dbReference type="Proteomes" id="UP000694844"/>
    </source>
</evidence>
<dbReference type="Proteomes" id="UP000694844">
    <property type="component" value="Chromosome 6"/>
</dbReference>
<feature type="transmembrane region" description="Helical" evidence="6">
    <location>
        <begin position="1026"/>
        <end position="1052"/>
    </location>
</feature>
<keyword evidence="9" id="KW-1185">Reference proteome</keyword>
<dbReference type="GO" id="GO:0009986">
    <property type="term" value="C:cell surface"/>
    <property type="evidence" value="ECO:0007669"/>
    <property type="project" value="TreeGrafter"/>
</dbReference>
<dbReference type="PROSITE" id="PS01186">
    <property type="entry name" value="EGF_2"/>
    <property type="match status" value="1"/>
</dbReference>
<evidence type="ECO:0000256" key="4">
    <source>
        <dbReference type="PROSITE-ProRule" id="PRU00076"/>
    </source>
</evidence>
<dbReference type="Gene3D" id="2.60.120.260">
    <property type="entry name" value="Galactose-binding domain-like"/>
    <property type="match status" value="1"/>
</dbReference>
<organism evidence="9 10">
    <name type="scientific">Crassostrea virginica</name>
    <name type="common">Eastern oyster</name>
    <dbReference type="NCBI Taxonomy" id="6565"/>
    <lineage>
        <taxon>Eukaryota</taxon>
        <taxon>Metazoa</taxon>
        <taxon>Spiralia</taxon>
        <taxon>Lophotrochozoa</taxon>
        <taxon>Mollusca</taxon>
        <taxon>Bivalvia</taxon>
        <taxon>Autobranchia</taxon>
        <taxon>Pteriomorphia</taxon>
        <taxon>Ostreida</taxon>
        <taxon>Ostreoidea</taxon>
        <taxon>Ostreidae</taxon>
        <taxon>Crassostrea</taxon>
    </lineage>
</organism>
<feature type="domain" description="EGF-like" evidence="7">
    <location>
        <begin position="767"/>
        <end position="798"/>
    </location>
</feature>
<dbReference type="AlphaFoldDB" id="A0A8B8AF32"/>
<proteinExistence type="predicted"/>
<accession>A0A8B8AF32</accession>
<keyword evidence="3" id="KW-0325">Glycoprotein</keyword>
<evidence type="ECO:0000259" key="8">
    <source>
        <dbReference type="PROSITE" id="PS51233"/>
    </source>
</evidence>
<dbReference type="PANTHER" id="PTHR14949">
    <property type="entry name" value="EGF-LIKE-DOMAIN, MULTIPLE 7, 8"/>
    <property type="match status" value="1"/>
</dbReference>
<keyword evidence="6" id="KW-0812">Transmembrane</keyword>
<dbReference type="PANTHER" id="PTHR14949:SF54">
    <property type="entry name" value="VWFD DOMAIN-CONTAINING PROTEIN"/>
    <property type="match status" value="1"/>
</dbReference>
<feature type="transmembrane region" description="Helical" evidence="6">
    <location>
        <begin position="7"/>
        <end position="25"/>
    </location>
</feature>
<protein>
    <submittedName>
        <fullName evidence="10">von Willebrand factor D and EGF domain-containing protein-like</fullName>
    </submittedName>
</protein>
<keyword evidence="4" id="KW-0245">EGF-like domain</keyword>
<evidence type="ECO:0000256" key="2">
    <source>
        <dbReference type="ARBA" id="ARBA00023157"/>
    </source>
</evidence>
<feature type="domain" description="VWFD" evidence="8">
    <location>
        <begin position="416"/>
        <end position="597"/>
    </location>
</feature>
<dbReference type="FunFam" id="2.10.25.10:FF:000001">
    <property type="entry name" value="Tenascin C"/>
    <property type="match status" value="1"/>
</dbReference>
<keyword evidence="6" id="KW-1133">Transmembrane helix</keyword>
<dbReference type="GO" id="GO:0005102">
    <property type="term" value="F:signaling receptor binding"/>
    <property type="evidence" value="ECO:0007669"/>
    <property type="project" value="TreeGrafter"/>
</dbReference>
<feature type="disulfide bond" evidence="4">
    <location>
        <begin position="788"/>
        <end position="797"/>
    </location>
</feature>
<dbReference type="GO" id="GO:0005576">
    <property type="term" value="C:extracellular region"/>
    <property type="evidence" value="ECO:0007669"/>
    <property type="project" value="TreeGrafter"/>
</dbReference>
<name>A0A8B8AF32_CRAVI</name>
<dbReference type="OrthoDB" id="18487at2759"/>
<keyword evidence="6" id="KW-0472">Membrane</keyword>
<dbReference type="PROSITE" id="PS00022">
    <property type="entry name" value="EGF_1"/>
    <property type="match status" value="1"/>
</dbReference>